<feature type="compositionally biased region" description="Basic and acidic residues" evidence="1">
    <location>
        <begin position="298"/>
        <end position="308"/>
    </location>
</feature>
<feature type="region of interest" description="Disordered" evidence="1">
    <location>
        <begin position="190"/>
        <end position="213"/>
    </location>
</feature>
<proteinExistence type="predicted"/>
<feature type="compositionally biased region" description="Basic residues" evidence="1">
    <location>
        <begin position="133"/>
        <end position="148"/>
    </location>
</feature>
<accession>A0A6J4K8B7</accession>
<evidence type="ECO:0000256" key="1">
    <source>
        <dbReference type="SAM" id="MobiDB-lite"/>
    </source>
</evidence>
<dbReference type="AlphaFoldDB" id="A0A6J4K8B7"/>
<reference evidence="2" key="1">
    <citation type="submission" date="2020-02" db="EMBL/GenBank/DDBJ databases">
        <authorList>
            <person name="Meier V. D."/>
        </authorList>
    </citation>
    <scope>NUCLEOTIDE SEQUENCE</scope>
    <source>
        <strain evidence="2">AVDCRST_MAG61</strain>
    </source>
</reference>
<name>A0A6J4K8B7_9ACTN</name>
<protein>
    <submittedName>
        <fullName evidence="2">Protein containing domains DUF403</fullName>
    </submittedName>
</protein>
<feature type="non-terminal residue" evidence="2">
    <location>
        <position position="308"/>
    </location>
</feature>
<feature type="non-terminal residue" evidence="2">
    <location>
        <position position="1"/>
    </location>
</feature>
<evidence type="ECO:0000313" key="2">
    <source>
        <dbReference type="EMBL" id="CAA9297747.1"/>
    </source>
</evidence>
<organism evidence="2">
    <name type="scientific">uncultured Friedmanniella sp</name>
    <dbReference type="NCBI Taxonomy" id="335381"/>
    <lineage>
        <taxon>Bacteria</taxon>
        <taxon>Bacillati</taxon>
        <taxon>Actinomycetota</taxon>
        <taxon>Actinomycetes</taxon>
        <taxon>Propionibacteriales</taxon>
        <taxon>Nocardioidaceae</taxon>
        <taxon>Friedmanniella</taxon>
        <taxon>environmental samples</taxon>
    </lineage>
</organism>
<feature type="compositionally biased region" description="Low complexity" evidence="1">
    <location>
        <begin position="79"/>
        <end position="89"/>
    </location>
</feature>
<gene>
    <name evidence="2" type="ORF">AVDCRST_MAG61-716</name>
</gene>
<feature type="region of interest" description="Disordered" evidence="1">
    <location>
        <begin position="1"/>
        <end position="149"/>
    </location>
</feature>
<feature type="compositionally biased region" description="Low complexity" evidence="1">
    <location>
        <begin position="121"/>
        <end position="132"/>
    </location>
</feature>
<dbReference type="EMBL" id="CADCTT010000112">
    <property type="protein sequence ID" value="CAA9297747.1"/>
    <property type="molecule type" value="Genomic_DNA"/>
</dbReference>
<feature type="region of interest" description="Disordered" evidence="1">
    <location>
        <begin position="226"/>
        <end position="308"/>
    </location>
</feature>
<sequence>AEPDRGVDVLDRALRGTRGGHLTAAADPPPADHRGHLLRNRCLPQPAGPDERRPRRAAHARGPAAGPRLRRQGADLDLRLLGGRPGQRPTSPRGHPAGAVGVHQHHLAPAADRPFPDRAGAHLPGLGAGAQRPVHRHRPRHHGPRRRLGVHDARPLARAGRHDVAAGRVGVAAHRQHPVAVGAARLRRTRRLPAHLPGAADRPRGGAVPDLRRPLPALDHARAVGGLGLPAPAHHGQRPDAAAVGVPGPGPRPAAGPAGVRRPRRPAGEPGPGDDLGAGGGRPGDRGGGQQLLRRRGRDSLDHRGDAL</sequence>
<feature type="compositionally biased region" description="Basic and acidic residues" evidence="1">
    <location>
        <begin position="1"/>
        <end position="14"/>
    </location>
</feature>
<feature type="compositionally biased region" description="Gly residues" evidence="1">
    <location>
        <begin position="270"/>
        <end position="290"/>
    </location>
</feature>